<sequence>MREFAAVILTMPFFYCFSAPPKKHTPGTPKGWGIYVVDDLLHTVHTGTHARAPELAKHTQSDVVEGR</sequence>
<evidence type="ECO:0000313" key="2">
    <source>
        <dbReference type="EMBL" id="MBW47848.1"/>
    </source>
</evidence>
<organism evidence="2">
    <name type="scientific">Anopheles triannulatus</name>
    <dbReference type="NCBI Taxonomy" id="58253"/>
    <lineage>
        <taxon>Eukaryota</taxon>
        <taxon>Metazoa</taxon>
        <taxon>Ecdysozoa</taxon>
        <taxon>Arthropoda</taxon>
        <taxon>Hexapoda</taxon>
        <taxon>Insecta</taxon>
        <taxon>Pterygota</taxon>
        <taxon>Neoptera</taxon>
        <taxon>Endopterygota</taxon>
        <taxon>Diptera</taxon>
        <taxon>Nematocera</taxon>
        <taxon>Culicoidea</taxon>
        <taxon>Culicidae</taxon>
        <taxon>Anophelinae</taxon>
        <taxon>Anopheles</taxon>
    </lineage>
</organism>
<dbReference type="EMBL" id="GGFK01014527">
    <property type="protein sequence ID" value="MBW47848.1"/>
    <property type="molecule type" value="Transcribed_RNA"/>
</dbReference>
<name>A0A2M4B4V9_9DIPT</name>
<dbReference type="AlphaFoldDB" id="A0A2M4B4V9"/>
<accession>A0A2M4B4V9</accession>
<proteinExistence type="predicted"/>
<evidence type="ECO:0000256" key="1">
    <source>
        <dbReference type="SAM" id="SignalP"/>
    </source>
</evidence>
<reference evidence="2" key="1">
    <citation type="submission" date="2018-01" db="EMBL/GenBank/DDBJ databases">
        <title>An insight into the sialome of Amazonian anophelines.</title>
        <authorList>
            <person name="Ribeiro J.M."/>
            <person name="Scarpassa V."/>
            <person name="Calvo E."/>
        </authorList>
    </citation>
    <scope>NUCLEOTIDE SEQUENCE</scope>
    <source>
        <tissue evidence="2">Salivary glands</tissue>
    </source>
</reference>
<feature type="chain" id="PRO_5014934643" evidence="1">
    <location>
        <begin position="19"/>
        <end position="67"/>
    </location>
</feature>
<keyword evidence="1" id="KW-0732">Signal</keyword>
<feature type="signal peptide" evidence="1">
    <location>
        <begin position="1"/>
        <end position="18"/>
    </location>
</feature>
<protein>
    <submittedName>
        <fullName evidence="2">Putative secreted protein</fullName>
    </submittedName>
</protein>